<keyword evidence="3" id="KW-0233">DNA recombination</keyword>
<evidence type="ECO:0000313" key="6">
    <source>
        <dbReference type="EMBL" id="MBZ6078859.1"/>
    </source>
</evidence>
<evidence type="ECO:0000256" key="4">
    <source>
        <dbReference type="PROSITE-ProRule" id="PRU10137"/>
    </source>
</evidence>
<keyword evidence="1" id="KW-0229">DNA integration</keyword>
<dbReference type="PANTHER" id="PTHR30461">
    <property type="entry name" value="DNA-INVERTASE FROM LAMBDOID PROPHAGE"/>
    <property type="match status" value="1"/>
</dbReference>
<dbReference type="Proteomes" id="UP000704176">
    <property type="component" value="Unassembled WGS sequence"/>
</dbReference>
<evidence type="ECO:0000256" key="1">
    <source>
        <dbReference type="ARBA" id="ARBA00022908"/>
    </source>
</evidence>
<dbReference type="CDD" id="cd03768">
    <property type="entry name" value="SR_ResInv"/>
    <property type="match status" value="1"/>
</dbReference>
<dbReference type="InterPro" id="IPR036162">
    <property type="entry name" value="Resolvase-like_N_sf"/>
</dbReference>
<comment type="caution">
    <text evidence="6">The sequence shown here is derived from an EMBL/GenBank/DDBJ whole genome shotgun (WGS) entry which is preliminary data.</text>
</comment>
<dbReference type="PROSITE" id="PS51736">
    <property type="entry name" value="RECOMBINASES_3"/>
    <property type="match status" value="1"/>
</dbReference>
<dbReference type="InterPro" id="IPR006118">
    <property type="entry name" value="Recombinase_CS"/>
</dbReference>
<dbReference type="InterPro" id="IPR050639">
    <property type="entry name" value="SSR_resolvase"/>
</dbReference>
<name>A0ABS7VTF8_9HYPH</name>
<protein>
    <submittedName>
        <fullName evidence="6">Recombinase family protein</fullName>
    </submittedName>
</protein>
<dbReference type="SMART" id="SM00857">
    <property type="entry name" value="Resolvase"/>
    <property type="match status" value="1"/>
</dbReference>
<organism evidence="6 7">
    <name type="scientific">Microvirga puerhi</name>
    <dbReference type="NCBI Taxonomy" id="2876078"/>
    <lineage>
        <taxon>Bacteria</taxon>
        <taxon>Pseudomonadati</taxon>
        <taxon>Pseudomonadota</taxon>
        <taxon>Alphaproteobacteria</taxon>
        <taxon>Hyphomicrobiales</taxon>
        <taxon>Methylobacteriaceae</taxon>
        <taxon>Microvirga</taxon>
    </lineage>
</organism>
<feature type="active site" description="O-(5'-phospho-DNA)-serine intermediate" evidence="4">
    <location>
        <position position="17"/>
    </location>
</feature>
<feature type="domain" description="Resolvase/invertase-type recombinase catalytic" evidence="5">
    <location>
        <begin position="9"/>
        <end position="142"/>
    </location>
</feature>
<evidence type="ECO:0000313" key="7">
    <source>
        <dbReference type="Proteomes" id="UP000704176"/>
    </source>
</evidence>
<evidence type="ECO:0000256" key="3">
    <source>
        <dbReference type="ARBA" id="ARBA00023172"/>
    </source>
</evidence>
<evidence type="ECO:0000259" key="5">
    <source>
        <dbReference type="PROSITE" id="PS51736"/>
    </source>
</evidence>
<proteinExistence type="predicted"/>
<dbReference type="SUPFAM" id="SSF53041">
    <property type="entry name" value="Resolvase-like"/>
    <property type="match status" value="1"/>
</dbReference>
<dbReference type="PANTHER" id="PTHR30461:SF2">
    <property type="entry name" value="SERINE RECOMBINASE PINE-RELATED"/>
    <property type="match status" value="1"/>
</dbReference>
<sequence length="298" mass="33082">MAPSPSKKRLIGYARVSTEDQAHDAQVDELRAAGCEVIHQEHGSGASRARPVLARLIGEIQPGEVLVVVRLDRLARSVSHLLEVIEALQAKKAYFRSLRDPIETSTPQGMFSLQVLGAVAQLERSLISERTKAGIKAAKARGRKPGNPGMRERNPEAIRKIALAREKVYLDRLIASADRWLPTVRRMRPHHPWDDIVHLLSDGGQSWTVARLRRAVAKLVSERMADPILLKPAARKSPQDRLMTLIAGIAMADPNLSLREIGAQMERMRERTPRGGLRWSASSVKNQLDRARSLGLVS</sequence>
<dbReference type="PROSITE" id="PS00398">
    <property type="entry name" value="RECOMBINASES_2"/>
    <property type="match status" value="1"/>
</dbReference>
<keyword evidence="7" id="KW-1185">Reference proteome</keyword>
<gene>
    <name evidence="6" type="ORF">K9B37_21600</name>
</gene>
<evidence type="ECO:0000256" key="2">
    <source>
        <dbReference type="ARBA" id="ARBA00023125"/>
    </source>
</evidence>
<dbReference type="InterPro" id="IPR006119">
    <property type="entry name" value="Resolv_N"/>
</dbReference>
<accession>A0ABS7VTF8</accession>
<dbReference type="PROSITE" id="PS00397">
    <property type="entry name" value="RECOMBINASES_1"/>
    <property type="match status" value="1"/>
</dbReference>
<keyword evidence="2" id="KW-0238">DNA-binding</keyword>
<dbReference type="EMBL" id="JAIRBM010000023">
    <property type="protein sequence ID" value="MBZ6078859.1"/>
    <property type="molecule type" value="Genomic_DNA"/>
</dbReference>
<dbReference type="RefSeq" id="WP_224315611.1">
    <property type="nucleotide sequence ID" value="NZ_JAIRBM010000023.1"/>
</dbReference>
<dbReference type="Gene3D" id="3.40.50.1390">
    <property type="entry name" value="Resolvase, N-terminal catalytic domain"/>
    <property type="match status" value="1"/>
</dbReference>
<dbReference type="Pfam" id="PF00239">
    <property type="entry name" value="Resolvase"/>
    <property type="match status" value="1"/>
</dbReference>
<reference evidence="6 7" key="1">
    <citation type="submission" date="2021-09" db="EMBL/GenBank/DDBJ databases">
        <title>The complete genome sequence of a new microorganism.</title>
        <authorList>
            <person name="Zi Z."/>
        </authorList>
    </citation>
    <scope>NUCLEOTIDE SEQUENCE [LARGE SCALE GENOMIC DNA]</scope>
    <source>
        <strain evidence="6 7">WGZ8</strain>
    </source>
</reference>